<dbReference type="AlphaFoldDB" id="M2QYQ3"/>
<evidence type="ECO:0000256" key="13">
    <source>
        <dbReference type="PIRSR" id="PIRSR602401-1"/>
    </source>
</evidence>
<dbReference type="PANTHER" id="PTHR46300">
    <property type="entry name" value="P450, PUTATIVE (EUROFUNG)-RELATED-RELATED"/>
    <property type="match status" value="1"/>
</dbReference>
<dbReference type="PRINTS" id="PR00463">
    <property type="entry name" value="EP450I"/>
</dbReference>
<comment type="subcellular location">
    <subcellularLocation>
        <location evidence="2">Membrane</location>
        <topology evidence="2">Single-pass membrane protein</topology>
    </subcellularLocation>
</comment>
<keyword evidence="8 15" id="KW-1133">Transmembrane helix</keyword>
<protein>
    <recommendedName>
        <fullName evidence="18">Cytochrome P450</fullName>
    </recommendedName>
</protein>
<evidence type="ECO:0000256" key="15">
    <source>
        <dbReference type="SAM" id="Phobius"/>
    </source>
</evidence>
<evidence type="ECO:0000256" key="7">
    <source>
        <dbReference type="ARBA" id="ARBA00022723"/>
    </source>
</evidence>
<dbReference type="GO" id="GO:0020037">
    <property type="term" value="F:heme binding"/>
    <property type="evidence" value="ECO:0007669"/>
    <property type="project" value="InterPro"/>
</dbReference>
<sequence length="515" mass="57044">MPSTALLDALAAAAAIAILAAWLFRRQHSSRLPLPPGPPRLPILGNALDVVANGASQAYLKMGQKLGSDIICLDAMGMHLVILNSREAATDLLEKRSTIYSDRPWMTMICELIGLGWSLPLAPYGDDWKLSRKMFHHELNLGTAEKFRDMERTEAHVLLYKLLHRPEEFLGHIRHLVGATIVRMAYGIDAQPEDDPYVRLAEDAIQGPSQAATPGTYLVDTWPILKHLPSWFPGAGFKRDAVEFRRLIDTLLNTPYENMQDRMRKGETPDCAASSLLEVFGDGISADANTERVLKNTLASMYIAGTDTSVSTLSTFFLAMVLNPEVQAKAQMELDAVSGGHRLPVFTDQVSMPYITAIMMESLRWKPVVPLNLPHMSTEGGIYRGYYIPKGSIVCSNDWAILHDERVYPNPSAFDPDRFMKDGAINAEVPHPETAAFGFGRRICPGRYMAHDMLWITIASVLAIFTISKEVNDAGEEVMPETCSLPGFLSHPKPFKCTIKPRSQSHVALVEDATN</sequence>
<dbReference type="CDD" id="cd11065">
    <property type="entry name" value="CYP64-like"/>
    <property type="match status" value="1"/>
</dbReference>
<evidence type="ECO:0008006" key="18">
    <source>
        <dbReference type="Google" id="ProtNLM"/>
    </source>
</evidence>
<dbReference type="PANTHER" id="PTHR46300:SF7">
    <property type="entry name" value="P450, PUTATIVE (EUROFUNG)-RELATED"/>
    <property type="match status" value="1"/>
</dbReference>
<accession>M2QYQ3</accession>
<dbReference type="HOGENOM" id="CLU_001570_2_3_1"/>
<name>M2QYQ3_CERS8</name>
<dbReference type="InterPro" id="IPR050364">
    <property type="entry name" value="Cytochrome_P450_fung"/>
</dbReference>
<comment type="cofactor">
    <cofactor evidence="1 13">
        <name>heme</name>
        <dbReference type="ChEBI" id="CHEBI:30413"/>
    </cofactor>
</comment>
<keyword evidence="10 13" id="KW-0408">Iron</keyword>
<evidence type="ECO:0000256" key="14">
    <source>
        <dbReference type="RuleBase" id="RU000461"/>
    </source>
</evidence>
<gene>
    <name evidence="16" type="ORF">CERSUDRAFT_94290</name>
</gene>
<dbReference type="InterPro" id="IPR002401">
    <property type="entry name" value="Cyt_P450_E_grp-I"/>
</dbReference>
<evidence type="ECO:0000256" key="2">
    <source>
        <dbReference type="ARBA" id="ARBA00004167"/>
    </source>
</evidence>
<feature type="binding site" description="axial binding residue" evidence="13">
    <location>
        <position position="444"/>
    </location>
    <ligand>
        <name>heme</name>
        <dbReference type="ChEBI" id="CHEBI:30413"/>
    </ligand>
    <ligandPart>
        <name>Fe</name>
        <dbReference type="ChEBI" id="CHEBI:18248"/>
    </ligandPart>
</feature>
<dbReference type="InterPro" id="IPR001128">
    <property type="entry name" value="Cyt_P450"/>
</dbReference>
<dbReference type="Pfam" id="PF00067">
    <property type="entry name" value="p450"/>
    <property type="match status" value="1"/>
</dbReference>
<evidence type="ECO:0000256" key="11">
    <source>
        <dbReference type="ARBA" id="ARBA00023033"/>
    </source>
</evidence>
<reference evidence="16 17" key="1">
    <citation type="journal article" date="2012" name="Proc. Natl. Acad. Sci. U.S.A.">
        <title>Comparative genomics of Ceriporiopsis subvermispora and Phanerochaete chrysosporium provide insight into selective ligninolysis.</title>
        <authorList>
            <person name="Fernandez-Fueyo E."/>
            <person name="Ruiz-Duenas F.J."/>
            <person name="Ferreira P."/>
            <person name="Floudas D."/>
            <person name="Hibbett D.S."/>
            <person name="Canessa P."/>
            <person name="Larrondo L.F."/>
            <person name="James T.Y."/>
            <person name="Seelenfreund D."/>
            <person name="Lobos S."/>
            <person name="Polanco R."/>
            <person name="Tello M."/>
            <person name="Honda Y."/>
            <person name="Watanabe T."/>
            <person name="Watanabe T."/>
            <person name="Ryu J.S."/>
            <person name="Kubicek C.P."/>
            <person name="Schmoll M."/>
            <person name="Gaskell J."/>
            <person name="Hammel K.E."/>
            <person name="St John F.J."/>
            <person name="Vanden Wymelenberg A."/>
            <person name="Sabat G."/>
            <person name="Splinter BonDurant S."/>
            <person name="Syed K."/>
            <person name="Yadav J.S."/>
            <person name="Doddapaneni H."/>
            <person name="Subramanian V."/>
            <person name="Lavin J.L."/>
            <person name="Oguiza J.A."/>
            <person name="Perez G."/>
            <person name="Pisabarro A.G."/>
            <person name="Ramirez L."/>
            <person name="Santoyo F."/>
            <person name="Master E."/>
            <person name="Coutinho P.M."/>
            <person name="Henrissat B."/>
            <person name="Lombard V."/>
            <person name="Magnuson J.K."/>
            <person name="Kuees U."/>
            <person name="Hori C."/>
            <person name="Igarashi K."/>
            <person name="Samejima M."/>
            <person name="Held B.W."/>
            <person name="Barry K.W."/>
            <person name="LaButti K.M."/>
            <person name="Lapidus A."/>
            <person name="Lindquist E.A."/>
            <person name="Lucas S.M."/>
            <person name="Riley R."/>
            <person name="Salamov A.A."/>
            <person name="Hoffmeister D."/>
            <person name="Schwenk D."/>
            <person name="Hadar Y."/>
            <person name="Yarden O."/>
            <person name="de Vries R.P."/>
            <person name="Wiebenga A."/>
            <person name="Stenlid J."/>
            <person name="Eastwood D."/>
            <person name="Grigoriev I.V."/>
            <person name="Berka R.M."/>
            <person name="Blanchette R.A."/>
            <person name="Kersten P."/>
            <person name="Martinez A.T."/>
            <person name="Vicuna R."/>
            <person name="Cullen D."/>
        </authorList>
    </citation>
    <scope>NUCLEOTIDE SEQUENCE [LARGE SCALE GENOMIC DNA]</scope>
    <source>
        <strain evidence="16 17">B</strain>
    </source>
</reference>
<dbReference type="GO" id="GO:0005506">
    <property type="term" value="F:iron ion binding"/>
    <property type="evidence" value="ECO:0007669"/>
    <property type="project" value="InterPro"/>
</dbReference>
<keyword evidence="12 15" id="KW-0472">Membrane</keyword>
<keyword evidence="6 15" id="KW-0812">Transmembrane</keyword>
<keyword evidence="9 14" id="KW-0560">Oxidoreductase</keyword>
<dbReference type="GO" id="GO:0004497">
    <property type="term" value="F:monooxygenase activity"/>
    <property type="evidence" value="ECO:0007669"/>
    <property type="project" value="UniProtKB-KW"/>
</dbReference>
<keyword evidence="7 13" id="KW-0479">Metal-binding</keyword>
<organism evidence="16 17">
    <name type="scientific">Ceriporiopsis subvermispora (strain B)</name>
    <name type="common">White-rot fungus</name>
    <name type="synonym">Gelatoporia subvermispora</name>
    <dbReference type="NCBI Taxonomy" id="914234"/>
    <lineage>
        <taxon>Eukaryota</taxon>
        <taxon>Fungi</taxon>
        <taxon>Dikarya</taxon>
        <taxon>Basidiomycota</taxon>
        <taxon>Agaricomycotina</taxon>
        <taxon>Agaricomycetes</taxon>
        <taxon>Polyporales</taxon>
        <taxon>Gelatoporiaceae</taxon>
        <taxon>Gelatoporia</taxon>
    </lineage>
</organism>
<evidence type="ECO:0000256" key="4">
    <source>
        <dbReference type="ARBA" id="ARBA00010617"/>
    </source>
</evidence>
<dbReference type="PRINTS" id="PR00385">
    <property type="entry name" value="P450"/>
</dbReference>
<evidence type="ECO:0000313" key="17">
    <source>
        <dbReference type="Proteomes" id="UP000016930"/>
    </source>
</evidence>
<dbReference type="Proteomes" id="UP000016930">
    <property type="component" value="Unassembled WGS sequence"/>
</dbReference>
<keyword evidence="17" id="KW-1185">Reference proteome</keyword>
<keyword evidence="5 13" id="KW-0349">Heme</keyword>
<comment type="pathway">
    <text evidence="3">Secondary metabolite biosynthesis.</text>
</comment>
<dbReference type="STRING" id="914234.M2QYQ3"/>
<dbReference type="Gene3D" id="1.10.630.10">
    <property type="entry name" value="Cytochrome P450"/>
    <property type="match status" value="1"/>
</dbReference>
<proteinExistence type="inferred from homology"/>
<evidence type="ECO:0000256" key="8">
    <source>
        <dbReference type="ARBA" id="ARBA00022989"/>
    </source>
</evidence>
<evidence type="ECO:0000313" key="16">
    <source>
        <dbReference type="EMBL" id="EMD37285.1"/>
    </source>
</evidence>
<dbReference type="GO" id="GO:0016705">
    <property type="term" value="F:oxidoreductase activity, acting on paired donors, with incorporation or reduction of molecular oxygen"/>
    <property type="evidence" value="ECO:0007669"/>
    <property type="project" value="InterPro"/>
</dbReference>
<comment type="similarity">
    <text evidence="4 14">Belongs to the cytochrome P450 family.</text>
</comment>
<evidence type="ECO:0000256" key="12">
    <source>
        <dbReference type="ARBA" id="ARBA00023136"/>
    </source>
</evidence>
<dbReference type="InterPro" id="IPR017972">
    <property type="entry name" value="Cyt_P450_CS"/>
</dbReference>
<feature type="transmembrane region" description="Helical" evidence="15">
    <location>
        <begin position="6"/>
        <end position="24"/>
    </location>
</feature>
<dbReference type="PROSITE" id="PS00086">
    <property type="entry name" value="CYTOCHROME_P450"/>
    <property type="match status" value="1"/>
</dbReference>
<dbReference type="InterPro" id="IPR036396">
    <property type="entry name" value="Cyt_P450_sf"/>
</dbReference>
<evidence type="ECO:0000256" key="6">
    <source>
        <dbReference type="ARBA" id="ARBA00022692"/>
    </source>
</evidence>
<dbReference type="EMBL" id="KB445796">
    <property type="protein sequence ID" value="EMD37285.1"/>
    <property type="molecule type" value="Genomic_DNA"/>
</dbReference>
<evidence type="ECO:0000256" key="5">
    <source>
        <dbReference type="ARBA" id="ARBA00022617"/>
    </source>
</evidence>
<evidence type="ECO:0000256" key="9">
    <source>
        <dbReference type="ARBA" id="ARBA00023002"/>
    </source>
</evidence>
<dbReference type="OrthoDB" id="2789670at2759"/>
<dbReference type="GO" id="GO:0016020">
    <property type="term" value="C:membrane"/>
    <property type="evidence" value="ECO:0007669"/>
    <property type="project" value="UniProtKB-SubCell"/>
</dbReference>
<evidence type="ECO:0000256" key="1">
    <source>
        <dbReference type="ARBA" id="ARBA00001971"/>
    </source>
</evidence>
<evidence type="ECO:0000256" key="10">
    <source>
        <dbReference type="ARBA" id="ARBA00023004"/>
    </source>
</evidence>
<dbReference type="SUPFAM" id="SSF48264">
    <property type="entry name" value="Cytochrome P450"/>
    <property type="match status" value="1"/>
</dbReference>
<keyword evidence="11 14" id="KW-0503">Monooxygenase</keyword>
<evidence type="ECO:0000256" key="3">
    <source>
        <dbReference type="ARBA" id="ARBA00005179"/>
    </source>
</evidence>